<evidence type="ECO:0000313" key="5">
    <source>
        <dbReference type="EMBL" id="PNP48934.1"/>
    </source>
</evidence>
<dbReference type="PRINTS" id="PR00421">
    <property type="entry name" value="THIOREDOXIN"/>
</dbReference>
<dbReference type="InterPro" id="IPR017937">
    <property type="entry name" value="Thioredoxin_CS"/>
</dbReference>
<keyword evidence="3" id="KW-0472">Membrane</keyword>
<gene>
    <name evidence="5" type="ORF">TGAMA5MH_00092</name>
</gene>
<dbReference type="Pfam" id="PF00085">
    <property type="entry name" value="Thioredoxin"/>
    <property type="match status" value="1"/>
</dbReference>
<evidence type="ECO:0000313" key="6">
    <source>
        <dbReference type="Proteomes" id="UP000236546"/>
    </source>
</evidence>
<reference evidence="5 6" key="1">
    <citation type="submission" date="2017-02" db="EMBL/GenBank/DDBJ databases">
        <title>Genomes of Trichoderma spp. with biocontrol activity.</title>
        <authorList>
            <person name="Gardiner D."/>
            <person name="Kazan K."/>
            <person name="Vos C."/>
            <person name="Harvey P."/>
        </authorList>
    </citation>
    <scope>NUCLEOTIDE SEQUENCE [LARGE SCALE GENOMIC DNA]</scope>
    <source>
        <strain evidence="5 6">A5MH</strain>
    </source>
</reference>
<evidence type="ECO:0000256" key="2">
    <source>
        <dbReference type="ARBA" id="ARBA00023157"/>
    </source>
</evidence>
<accession>A0A2K0TTS5</accession>
<keyword evidence="2" id="KW-1015">Disulfide bond</keyword>
<evidence type="ECO:0000256" key="3">
    <source>
        <dbReference type="SAM" id="Phobius"/>
    </source>
</evidence>
<feature type="domain" description="Thioredoxin" evidence="4">
    <location>
        <begin position="1"/>
        <end position="109"/>
    </location>
</feature>
<dbReference type="EMBL" id="MTYH01000001">
    <property type="protein sequence ID" value="PNP48934.1"/>
    <property type="molecule type" value="Genomic_DNA"/>
</dbReference>
<dbReference type="SUPFAM" id="SSF52833">
    <property type="entry name" value="Thioredoxin-like"/>
    <property type="match status" value="1"/>
</dbReference>
<dbReference type="AlphaFoldDB" id="A0A2K0TTS5"/>
<dbReference type="InterPro" id="IPR036249">
    <property type="entry name" value="Thioredoxin-like_sf"/>
</dbReference>
<proteinExistence type="inferred from homology"/>
<dbReference type="CDD" id="cd02947">
    <property type="entry name" value="TRX_family"/>
    <property type="match status" value="1"/>
</dbReference>
<evidence type="ECO:0000259" key="4">
    <source>
        <dbReference type="PROSITE" id="PS51352"/>
    </source>
</evidence>
<comment type="caution">
    <text evidence="5">The sequence shown here is derived from an EMBL/GenBank/DDBJ whole genome shotgun (WGS) entry which is preliminary data.</text>
</comment>
<comment type="similarity">
    <text evidence="1">Belongs to the thioredoxin family.</text>
</comment>
<dbReference type="PROSITE" id="PS51352">
    <property type="entry name" value="THIOREDOXIN_2"/>
    <property type="match status" value="1"/>
</dbReference>
<dbReference type="PANTHER" id="PTHR46115">
    <property type="entry name" value="THIOREDOXIN-LIKE PROTEIN 1"/>
    <property type="match status" value="1"/>
</dbReference>
<dbReference type="Gene3D" id="3.40.30.10">
    <property type="entry name" value="Glutaredoxin"/>
    <property type="match status" value="1"/>
</dbReference>
<feature type="transmembrane region" description="Helical" evidence="3">
    <location>
        <begin position="146"/>
        <end position="165"/>
    </location>
</feature>
<organism evidence="5 6">
    <name type="scientific">Trichoderma gamsii</name>
    <dbReference type="NCBI Taxonomy" id="398673"/>
    <lineage>
        <taxon>Eukaryota</taxon>
        <taxon>Fungi</taxon>
        <taxon>Dikarya</taxon>
        <taxon>Ascomycota</taxon>
        <taxon>Pezizomycotina</taxon>
        <taxon>Sordariomycetes</taxon>
        <taxon>Hypocreomycetidae</taxon>
        <taxon>Hypocreales</taxon>
        <taxon>Hypocreaceae</taxon>
        <taxon>Trichoderma</taxon>
    </lineage>
</organism>
<dbReference type="PROSITE" id="PS00194">
    <property type="entry name" value="THIOREDOXIN_1"/>
    <property type="match status" value="1"/>
</dbReference>
<name>A0A2K0TTS5_9HYPO</name>
<keyword evidence="3" id="KW-0812">Transmembrane</keyword>
<keyword evidence="3" id="KW-1133">Transmembrane helix</keyword>
<evidence type="ECO:0000256" key="1">
    <source>
        <dbReference type="ARBA" id="ARBA00008987"/>
    </source>
</evidence>
<protein>
    <recommendedName>
        <fullName evidence="4">Thioredoxin domain-containing protein</fullName>
    </recommendedName>
</protein>
<dbReference type="InterPro" id="IPR013766">
    <property type="entry name" value="Thioredoxin_domain"/>
</dbReference>
<dbReference type="OrthoDB" id="2121326at2759"/>
<sequence length="170" mass="17897">MSGPVHIASDGEWDSLLSGTSVVVADFYADWCGPCKMIAPHFERLAKEHSSPKKVAFAKVNVDNQANIARTNGVTAMPTFKIFHNGTAIETIRGANPSALTEAVNKAVSLSGSSGKKAEAVFQTPGRTLGGGAPVQGQGRPWNVSGLLNIVLMLVGLYLTSLFSARNKEA</sequence>
<dbReference type="Proteomes" id="UP000236546">
    <property type="component" value="Unassembled WGS sequence"/>
</dbReference>